<reference evidence="2 3" key="1">
    <citation type="submission" date="2021-03" db="EMBL/GenBank/DDBJ databases">
        <title>Novel species identification of genus Shewanella.</title>
        <authorList>
            <person name="Liu G."/>
            <person name="Zhang Q."/>
        </authorList>
    </citation>
    <scope>NUCLEOTIDE SEQUENCE [LARGE SCALE GENOMIC DNA]</scope>
    <source>
        <strain evidence="2 3">FJAT-51800</strain>
    </source>
</reference>
<dbReference type="InterPro" id="IPR032555">
    <property type="entry name" value="DUF4937"/>
</dbReference>
<gene>
    <name evidence="2" type="ORF">JYB87_17815</name>
</gene>
<organism evidence="2 3">
    <name type="scientific">Shewanella avicenniae</name>
    <dbReference type="NCBI Taxonomy" id="2814294"/>
    <lineage>
        <taxon>Bacteria</taxon>
        <taxon>Pseudomonadati</taxon>
        <taxon>Pseudomonadota</taxon>
        <taxon>Gammaproteobacteria</taxon>
        <taxon>Alteromonadales</taxon>
        <taxon>Shewanellaceae</taxon>
        <taxon>Shewanella</taxon>
    </lineage>
</organism>
<accession>A0ABX7QPY5</accession>
<keyword evidence="3" id="KW-1185">Reference proteome</keyword>
<name>A0ABX7QPY5_9GAMM</name>
<proteinExistence type="predicted"/>
<dbReference type="SUPFAM" id="SSF54909">
    <property type="entry name" value="Dimeric alpha+beta barrel"/>
    <property type="match status" value="2"/>
</dbReference>
<dbReference type="Proteomes" id="UP000662770">
    <property type="component" value="Chromosome"/>
</dbReference>
<evidence type="ECO:0000259" key="1">
    <source>
        <dbReference type="Pfam" id="PF16291"/>
    </source>
</evidence>
<evidence type="ECO:0000313" key="3">
    <source>
        <dbReference type="Proteomes" id="UP000662770"/>
    </source>
</evidence>
<dbReference type="RefSeq" id="WP_207354758.1">
    <property type="nucleotide sequence ID" value="NZ_CP071503.1"/>
</dbReference>
<protein>
    <submittedName>
        <fullName evidence="2">DUF4937 domain-containing protein</fullName>
    </submittedName>
</protein>
<evidence type="ECO:0000313" key="2">
    <source>
        <dbReference type="EMBL" id="QSX33539.1"/>
    </source>
</evidence>
<dbReference type="EMBL" id="CP071503">
    <property type="protein sequence ID" value="QSX33539.1"/>
    <property type="molecule type" value="Genomic_DNA"/>
</dbReference>
<dbReference type="Gene3D" id="3.30.70.100">
    <property type="match status" value="1"/>
</dbReference>
<feature type="domain" description="DUF4937" evidence="1">
    <location>
        <begin position="4"/>
        <end position="90"/>
    </location>
</feature>
<dbReference type="Pfam" id="PF16291">
    <property type="entry name" value="DUF4937"/>
    <property type="match status" value="1"/>
</dbReference>
<dbReference type="InterPro" id="IPR011008">
    <property type="entry name" value="Dimeric_a/b-barrel"/>
</dbReference>
<sequence>MTVLKLIRCIVPRERREAFSASQNIWQGLTSITGFAGQAGGWEAVSGHAVIFCYWLSEQDLLRFMETEHDRFLAKNRDIQAFSECRVTLYDQVLGVPTMSASDDQSRIVRTVYCNGVKDERQFIRDQHAMWNPALAKQNGMLGGYIWRNRMRSRDFILQTYWESEQAHDRYTEDLLPELMQAMRPMRYMQAISGSFIREEPQWRVNPAHGHYAGVPE</sequence>